<proteinExistence type="predicted"/>
<evidence type="ECO:0000259" key="1">
    <source>
        <dbReference type="Pfam" id="PF00534"/>
    </source>
</evidence>
<dbReference type="Gene3D" id="3.40.50.2000">
    <property type="entry name" value="Glycogen Phosphorylase B"/>
    <property type="match status" value="2"/>
</dbReference>
<dbReference type="SUPFAM" id="SSF53756">
    <property type="entry name" value="UDP-Glycosyltransferase/glycogen phosphorylase"/>
    <property type="match status" value="1"/>
</dbReference>
<dbReference type="GO" id="GO:0016757">
    <property type="term" value="F:glycosyltransferase activity"/>
    <property type="evidence" value="ECO:0007669"/>
    <property type="project" value="InterPro"/>
</dbReference>
<dbReference type="AlphaFoldDB" id="A0A1Z5ITZ1"/>
<dbReference type="OrthoDB" id="9804196at2"/>
<dbReference type="InterPro" id="IPR001296">
    <property type="entry name" value="Glyco_trans_1"/>
</dbReference>
<reference evidence="3 4" key="1">
    <citation type="submission" date="2015-11" db="EMBL/GenBank/DDBJ databases">
        <title>Draft genome sequences of new species of the genus Lactobacillus isolated from orchardgrass silage.</title>
        <authorList>
            <person name="Tohno M."/>
            <person name="Tanizawa Y."/>
            <person name="Arita M."/>
        </authorList>
    </citation>
    <scope>NUCLEOTIDE SEQUENCE [LARGE SCALE GENOMIC DNA]</scope>
    <source>
        <strain evidence="3 4">IWT25</strain>
    </source>
</reference>
<gene>
    <name evidence="3" type="ORF">IWT25_00449</name>
</gene>
<dbReference type="EMBL" id="BCMI01000003">
    <property type="protein sequence ID" value="GAX05146.1"/>
    <property type="molecule type" value="Genomic_DNA"/>
</dbReference>
<evidence type="ECO:0000313" key="3">
    <source>
        <dbReference type="EMBL" id="GAX05146.1"/>
    </source>
</evidence>
<evidence type="ECO:0000313" key="4">
    <source>
        <dbReference type="Proteomes" id="UP000198414"/>
    </source>
</evidence>
<keyword evidence="3" id="KW-0808">Transferase</keyword>
<dbReference type="PANTHER" id="PTHR45947">
    <property type="entry name" value="SULFOQUINOVOSYL TRANSFERASE SQD2"/>
    <property type="match status" value="1"/>
</dbReference>
<dbReference type="Pfam" id="PF13439">
    <property type="entry name" value="Glyco_transf_4"/>
    <property type="match status" value="1"/>
</dbReference>
<protein>
    <submittedName>
        <fullName evidence="3">Glycosyl transferase</fullName>
    </submittedName>
</protein>
<sequence length="377" mass="43553">MQVLEVGDFLKASGMTKYIFNVIGQINRSEMHIDVLAISGSDECKKIVRGKNWGFFKVSAVNKHPLKNFFQSFLFFKENAKNYDVIHFHETAMWNFWPVLFAHFFGAKHIVLNSHNTYFATNGNKIVLKVLEYLHIFGKHLINRFLEKKIAVSMEAAKWMFTKKTIRNKDYIIIPNAIKLTSFDFDKQIRAKKRYRLGISDDVTLYGNVGILNKRKNQTRLIEIFSQILKSDRNSLLLIIGEGPARNKLEKQINCLGLENSVMLLGNQDNVNDFYQAMDVLIMPSLHEGLSTVLLEAQVSGVKIFPSSEIPLGDYMKDIVFPISLEKSDVFWSKYILNHLYGTRVSHLSFMKDRGYDLKSASERTYEAYLEVTNFEE</sequence>
<organism evidence="3 4">
    <name type="scientific">Secundilactobacillus pentosiphilus</name>
    <dbReference type="NCBI Taxonomy" id="1714682"/>
    <lineage>
        <taxon>Bacteria</taxon>
        <taxon>Bacillati</taxon>
        <taxon>Bacillota</taxon>
        <taxon>Bacilli</taxon>
        <taxon>Lactobacillales</taxon>
        <taxon>Lactobacillaceae</taxon>
        <taxon>Secundilactobacillus</taxon>
    </lineage>
</organism>
<name>A0A1Z5ITZ1_9LACO</name>
<dbReference type="PANTHER" id="PTHR45947:SF3">
    <property type="entry name" value="SULFOQUINOVOSYL TRANSFERASE SQD2"/>
    <property type="match status" value="1"/>
</dbReference>
<comment type="caution">
    <text evidence="3">The sequence shown here is derived from an EMBL/GenBank/DDBJ whole genome shotgun (WGS) entry which is preliminary data.</text>
</comment>
<evidence type="ECO:0000259" key="2">
    <source>
        <dbReference type="Pfam" id="PF13439"/>
    </source>
</evidence>
<dbReference type="Proteomes" id="UP000198414">
    <property type="component" value="Unassembled WGS sequence"/>
</dbReference>
<dbReference type="RefSeq" id="WP_089120501.1">
    <property type="nucleotide sequence ID" value="NZ_BCMI01000003.1"/>
</dbReference>
<feature type="domain" description="Glycosyl transferase family 1" evidence="1">
    <location>
        <begin position="192"/>
        <end position="304"/>
    </location>
</feature>
<dbReference type="InterPro" id="IPR028098">
    <property type="entry name" value="Glyco_trans_4-like_N"/>
</dbReference>
<dbReference type="Pfam" id="PF00534">
    <property type="entry name" value="Glycos_transf_1"/>
    <property type="match status" value="1"/>
</dbReference>
<feature type="domain" description="Glycosyltransferase subfamily 4-like N-terminal" evidence="2">
    <location>
        <begin position="13"/>
        <end position="180"/>
    </location>
</feature>
<accession>A0A1Z5ITZ1</accession>
<dbReference type="InterPro" id="IPR050194">
    <property type="entry name" value="Glycosyltransferase_grp1"/>
</dbReference>